<proteinExistence type="predicted"/>
<evidence type="ECO:0000256" key="1">
    <source>
        <dbReference type="SAM" id="MobiDB-lite"/>
    </source>
</evidence>
<protein>
    <submittedName>
        <fullName evidence="2">Uncharacterized protein</fullName>
    </submittedName>
</protein>
<dbReference type="Proteomes" id="UP001152759">
    <property type="component" value="Chromosome 10"/>
</dbReference>
<accession>A0A9P0A3V2</accession>
<sequence length="112" mass="12284">MELRLHSPVGAEAVIYQWPLTSGRGSDKHDGALEIVETIRSKIDLLAVPLNAKVVNTDPNIVSPQFEAQGSRRGQRAKPSIFYGSHGGLHPWTRRRGVEVSLTRQPDGGIMC</sequence>
<name>A0A9P0A3V2_BEMTA</name>
<dbReference type="AlphaFoldDB" id="A0A9P0A3V2"/>
<dbReference type="EMBL" id="OU963871">
    <property type="protein sequence ID" value="CAH0383705.1"/>
    <property type="molecule type" value="Genomic_DNA"/>
</dbReference>
<dbReference type="Gene3D" id="1.10.260.60">
    <property type="match status" value="1"/>
</dbReference>
<evidence type="ECO:0000313" key="3">
    <source>
        <dbReference type="Proteomes" id="UP001152759"/>
    </source>
</evidence>
<evidence type="ECO:0000313" key="2">
    <source>
        <dbReference type="EMBL" id="CAH0383705.1"/>
    </source>
</evidence>
<gene>
    <name evidence="2" type="ORF">BEMITA_LOCUS3128</name>
</gene>
<keyword evidence="3" id="KW-1185">Reference proteome</keyword>
<organism evidence="2 3">
    <name type="scientific">Bemisia tabaci</name>
    <name type="common">Sweetpotato whitefly</name>
    <name type="synonym">Aleurodes tabaci</name>
    <dbReference type="NCBI Taxonomy" id="7038"/>
    <lineage>
        <taxon>Eukaryota</taxon>
        <taxon>Metazoa</taxon>
        <taxon>Ecdysozoa</taxon>
        <taxon>Arthropoda</taxon>
        <taxon>Hexapoda</taxon>
        <taxon>Insecta</taxon>
        <taxon>Pterygota</taxon>
        <taxon>Neoptera</taxon>
        <taxon>Paraneoptera</taxon>
        <taxon>Hemiptera</taxon>
        <taxon>Sternorrhyncha</taxon>
        <taxon>Aleyrodoidea</taxon>
        <taxon>Aleyrodidae</taxon>
        <taxon>Aleyrodinae</taxon>
        <taxon>Bemisia</taxon>
    </lineage>
</organism>
<feature type="region of interest" description="Disordered" evidence="1">
    <location>
        <begin position="65"/>
        <end position="84"/>
    </location>
</feature>
<reference evidence="2" key="1">
    <citation type="submission" date="2021-12" db="EMBL/GenBank/DDBJ databases">
        <authorList>
            <person name="King R."/>
        </authorList>
    </citation>
    <scope>NUCLEOTIDE SEQUENCE</scope>
</reference>